<name>A0A1B7HMD7_9ENTR</name>
<dbReference type="Pfam" id="PF09956">
    <property type="entry name" value="Phage_cement_2"/>
    <property type="match status" value="1"/>
</dbReference>
<dbReference type="AlphaFoldDB" id="A0A1B7HMD7"/>
<accession>A0A1B7HMD7</accession>
<dbReference type="PIRSF" id="PIRSF030771">
    <property type="entry name" value="UCP030771"/>
    <property type="match status" value="1"/>
</dbReference>
<sequence>MKNYLQNGHTITIKNTGTDAILSGTPVPVGDLLAVAIADIAAGGSGEGVTSGVVVLPKLASDNIPQGKALNIKDGKVQIDGTGATPAGKAWETAAANATTVAVRLNG</sequence>
<comment type="caution">
    <text evidence="1">The sequence shown here is derived from an EMBL/GenBank/DDBJ whole genome shotgun (WGS) entry which is preliminary data.</text>
</comment>
<dbReference type="PATRIC" id="fig|1354253.4.peg.4631"/>
<dbReference type="InterPro" id="IPR011231">
    <property type="entry name" value="Phage_VT1-Sakai_H0018"/>
</dbReference>
<dbReference type="RefSeq" id="WP_064519061.1">
    <property type="nucleotide sequence ID" value="NZ_LXEP01000046.1"/>
</dbReference>
<organism evidence="1 2">
    <name type="scientific">Buttiauxella gaviniae ATCC 51604</name>
    <dbReference type="NCBI Taxonomy" id="1354253"/>
    <lineage>
        <taxon>Bacteria</taxon>
        <taxon>Pseudomonadati</taxon>
        <taxon>Pseudomonadota</taxon>
        <taxon>Gammaproteobacteria</taxon>
        <taxon>Enterobacterales</taxon>
        <taxon>Enterobacteriaceae</taxon>
        <taxon>Buttiauxella</taxon>
    </lineage>
</organism>
<protein>
    <submittedName>
        <fullName evidence="1">Phage protein</fullName>
    </submittedName>
</protein>
<evidence type="ECO:0000313" key="2">
    <source>
        <dbReference type="Proteomes" id="UP000078504"/>
    </source>
</evidence>
<reference evidence="1 2" key="1">
    <citation type="submission" date="2016-04" db="EMBL/GenBank/DDBJ databases">
        <title>ATOL: Assembling a taxonomically balanced genome-scale reconstruction of the evolutionary history of the Enterobacteriaceae.</title>
        <authorList>
            <person name="Plunkett G.III."/>
            <person name="Neeno-Eckwall E.C."/>
            <person name="Glasner J.D."/>
            <person name="Perna N.T."/>
        </authorList>
    </citation>
    <scope>NUCLEOTIDE SEQUENCE [LARGE SCALE GENOMIC DNA]</scope>
    <source>
        <strain evidence="1 2">ATCC 51604</strain>
    </source>
</reference>
<dbReference type="EMBL" id="LXEP01000046">
    <property type="protein sequence ID" value="OAT16785.1"/>
    <property type="molecule type" value="Genomic_DNA"/>
</dbReference>
<evidence type="ECO:0000313" key="1">
    <source>
        <dbReference type="EMBL" id="OAT16785.1"/>
    </source>
</evidence>
<gene>
    <name evidence="1" type="ORF">M977_04507</name>
</gene>
<dbReference type="Proteomes" id="UP000078504">
    <property type="component" value="Unassembled WGS sequence"/>
</dbReference>
<proteinExistence type="predicted"/>